<keyword evidence="1" id="KW-0802">TPR repeat</keyword>
<organism evidence="3 4">
    <name type="scientific">Pseudoalteromonas gelatinilytica</name>
    <dbReference type="NCBI Taxonomy" id="1703256"/>
    <lineage>
        <taxon>Bacteria</taxon>
        <taxon>Pseudomonadati</taxon>
        <taxon>Pseudomonadota</taxon>
        <taxon>Gammaproteobacteria</taxon>
        <taxon>Alteromonadales</taxon>
        <taxon>Pseudoalteromonadaceae</taxon>
        <taxon>Pseudoalteromonas</taxon>
    </lineage>
</organism>
<feature type="repeat" description="TPR" evidence="1">
    <location>
        <begin position="75"/>
        <end position="108"/>
    </location>
</feature>
<feature type="chain" id="PRO_5017364635" description="Tetratricopeptide repeat protein" evidence="2">
    <location>
        <begin position="20"/>
        <end position="130"/>
    </location>
</feature>
<protein>
    <recommendedName>
        <fullName evidence="5">Tetratricopeptide repeat protein</fullName>
    </recommendedName>
</protein>
<keyword evidence="2" id="KW-0732">Signal</keyword>
<evidence type="ECO:0000313" key="3">
    <source>
        <dbReference type="EMBL" id="RJF35367.1"/>
    </source>
</evidence>
<sequence>MFKVLTLAVLVSLAMPSNANEITSEFLKKELELAHSQYIKGSRDSALYALHALVRILELDSTKTLQTEIGPNNLAFTYLRIGLIHEHAGDEQQANSYFAKAMNAHQGEKLQLAELKAYITKLDKSAAHLI</sequence>
<reference evidence="3 4" key="1">
    <citation type="submission" date="2018-09" db="EMBL/GenBank/DDBJ databases">
        <title>Identification of marine bacteria producing industrial enzymes.</title>
        <authorList>
            <person name="Cheng T.H."/>
            <person name="Saidin J."/>
            <person name="Muhd D.D."/>
            <person name="Isa M.N.M."/>
            <person name="Bakar M.F.A."/>
            <person name="Ismail N."/>
        </authorList>
    </citation>
    <scope>NUCLEOTIDE SEQUENCE [LARGE SCALE GENOMIC DNA]</scope>
    <source>
        <strain evidence="3 4">MNAD 1.6</strain>
    </source>
</reference>
<gene>
    <name evidence="3" type="ORF">D4741_10325</name>
</gene>
<dbReference type="EMBL" id="QYSE01000002">
    <property type="protein sequence ID" value="RJF35367.1"/>
    <property type="molecule type" value="Genomic_DNA"/>
</dbReference>
<evidence type="ECO:0008006" key="5">
    <source>
        <dbReference type="Google" id="ProtNLM"/>
    </source>
</evidence>
<comment type="caution">
    <text evidence="3">The sequence shown here is derived from an EMBL/GenBank/DDBJ whole genome shotgun (WGS) entry which is preliminary data.</text>
</comment>
<accession>A0A3A3EIJ0</accession>
<name>A0A3A3EIJ0_9GAMM</name>
<dbReference type="Proteomes" id="UP000265938">
    <property type="component" value="Unassembled WGS sequence"/>
</dbReference>
<feature type="signal peptide" evidence="2">
    <location>
        <begin position="1"/>
        <end position="19"/>
    </location>
</feature>
<dbReference type="AlphaFoldDB" id="A0A3A3EIJ0"/>
<evidence type="ECO:0000256" key="2">
    <source>
        <dbReference type="SAM" id="SignalP"/>
    </source>
</evidence>
<dbReference type="PROSITE" id="PS50005">
    <property type="entry name" value="TPR"/>
    <property type="match status" value="1"/>
</dbReference>
<evidence type="ECO:0000256" key="1">
    <source>
        <dbReference type="PROSITE-ProRule" id="PRU00339"/>
    </source>
</evidence>
<proteinExistence type="predicted"/>
<dbReference type="RefSeq" id="WP_119852902.1">
    <property type="nucleotide sequence ID" value="NZ_QYSE01000002.1"/>
</dbReference>
<evidence type="ECO:0000313" key="4">
    <source>
        <dbReference type="Proteomes" id="UP000265938"/>
    </source>
</evidence>
<dbReference type="InterPro" id="IPR019734">
    <property type="entry name" value="TPR_rpt"/>
</dbReference>